<evidence type="ECO:0000313" key="7">
    <source>
        <dbReference type="EMBL" id="WVX81101.1"/>
    </source>
</evidence>
<keyword evidence="5" id="KW-0804">Transcription</keyword>
<dbReference type="SUPFAM" id="SSF46689">
    <property type="entry name" value="Homeodomain-like"/>
    <property type="match status" value="1"/>
</dbReference>
<dbReference type="InterPro" id="IPR025662">
    <property type="entry name" value="Sigma_54_int_dom_ATP-bd_1"/>
</dbReference>
<dbReference type="PANTHER" id="PTHR32071:SF57">
    <property type="entry name" value="C4-DICARBOXYLATE TRANSPORT TRANSCRIPTIONAL REGULATORY PROTEIN DCTD"/>
    <property type="match status" value="1"/>
</dbReference>
<dbReference type="Pfam" id="PF25601">
    <property type="entry name" value="AAA_lid_14"/>
    <property type="match status" value="1"/>
</dbReference>
<reference evidence="7 8" key="1">
    <citation type="submission" date="2023-10" db="EMBL/GenBank/DDBJ databases">
        <title>Niallia locisalis sp.nov. isolated from a salt pond sample.</title>
        <authorList>
            <person name="Li X.-J."/>
            <person name="Dong L."/>
        </authorList>
    </citation>
    <scope>NUCLEOTIDE SEQUENCE [LARGE SCALE GENOMIC DNA]</scope>
    <source>
        <strain evidence="7 8">DSM 29761</strain>
    </source>
</reference>
<dbReference type="PROSITE" id="PS00675">
    <property type="entry name" value="SIGMA54_INTERACT_1"/>
    <property type="match status" value="1"/>
</dbReference>
<dbReference type="Gene3D" id="1.10.8.60">
    <property type="match status" value="1"/>
</dbReference>
<dbReference type="SUPFAM" id="SSF55785">
    <property type="entry name" value="PYP-like sensor domain (PAS domain)"/>
    <property type="match status" value="2"/>
</dbReference>
<keyword evidence="8" id="KW-1185">Reference proteome</keyword>
<name>A0ABZ2CBI1_9BACI</name>
<organism evidence="7 8">
    <name type="scientific">Niallia oryzisoli</name>
    <dbReference type="NCBI Taxonomy" id="1737571"/>
    <lineage>
        <taxon>Bacteria</taxon>
        <taxon>Bacillati</taxon>
        <taxon>Bacillota</taxon>
        <taxon>Bacilli</taxon>
        <taxon>Bacillales</taxon>
        <taxon>Bacillaceae</taxon>
        <taxon>Niallia</taxon>
    </lineage>
</organism>
<dbReference type="Proteomes" id="UP001357223">
    <property type="component" value="Chromosome"/>
</dbReference>
<dbReference type="InterPro" id="IPR000014">
    <property type="entry name" value="PAS"/>
</dbReference>
<keyword evidence="2" id="KW-0067">ATP-binding</keyword>
<dbReference type="Pfam" id="PF13426">
    <property type="entry name" value="PAS_9"/>
    <property type="match status" value="2"/>
</dbReference>
<dbReference type="InterPro" id="IPR003593">
    <property type="entry name" value="AAA+_ATPase"/>
</dbReference>
<dbReference type="Pfam" id="PF00158">
    <property type="entry name" value="Sigma54_activat"/>
    <property type="match status" value="1"/>
</dbReference>
<dbReference type="Gene3D" id="3.30.450.20">
    <property type="entry name" value="PAS domain"/>
    <property type="match status" value="2"/>
</dbReference>
<dbReference type="PROSITE" id="PS00676">
    <property type="entry name" value="SIGMA54_INTERACT_2"/>
    <property type="match status" value="1"/>
</dbReference>
<accession>A0ABZ2CBI1</accession>
<feature type="domain" description="Sigma-54 factor interaction" evidence="6">
    <location>
        <begin position="374"/>
        <end position="603"/>
    </location>
</feature>
<dbReference type="SMART" id="SM00091">
    <property type="entry name" value="PAS"/>
    <property type="match status" value="2"/>
</dbReference>
<evidence type="ECO:0000256" key="1">
    <source>
        <dbReference type="ARBA" id="ARBA00022741"/>
    </source>
</evidence>
<dbReference type="InterPro" id="IPR009057">
    <property type="entry name" value="Homeodomain-like_sf"/>
</dbReference>
<evidence type="ECO:0000256" key="3">
    <source>
        <dbReference type="ARBA" id="ARBA00023015"/>
    </source>
</evidence>
<protein>
    <submittedName>
        <fullName evidence="7">Sigma 54-interacting transcriptional regulator</fullName>
    </submittedName>
</protein>
<evidence type="ECO:0000313" key="8">
    <source>
        <dbReference type="Proteomes" id="UP001357223"/>
    </source>
</evidence>
<dbReference type="InterPro" id="IPR025944">
    <property type="entry name" value="Sigma_54_int_dom_CS"/>
</dbReference>
<dbReference type="InterPro" id="IPR035965">
    <property type="entry name" value="PAS-like_dom_sf"/>
</dbReference>
<gene>
    <name evidence="7" type="ORF">R4Z09_28485</name>
</gene>
<dbReference type="InterPro" id="IPR027417">
    <property type="entry name" value="P-loop_NTPase"/>
</dbReference>
<evidence type="ECO:0000256" key="4">
    <source>
        <dbReference type="ARBA" id="ARBA00023125"/>
    </source>
</evidence>
<dbReference type="PANTHER" id="PTHR32071">
    <property type="entry name" value="TRANSCRIPTIONAL REGULATORY PROTEIN"/>
    <property type="match status" value="1"/>
</dbReference>
<evidence type="ECO:0000256" key="5">
    <source>
        <dbReference type="ARBA" id="ARBA00023163"/>
    </source>
</evidence>
<dbReference type="InterPro" id="IPR002078">
    <property type="entry name" value="Sigma_54_int"/>
</dbReference>
<dbReference type="Gene3D" id="3.40.50.300">
    <property type="entry name" value="P-loop containing nucleotide triphosphate hydrolases"/>
    <property type="match status" value="1"/>
</dbReference>
<dbReference type="EMBL" id="CP137640">
    <property type="protein sequence ID" value="WVX81101.1"/>
    <property type="molecule type" value="Genomic_DNA"/>
</dbReference>
<keyword evidence="1" id="KW-0547">Nucleotide-binding</keyword>
<dbReference type="InterPro" id="IPR025943">
    <property type="entry name" value="Sigma_54_int_dom_ATP-bd_2"/>
</dbReference>
<evidence type="ECO:0000256" key="2">
    <source>
        <dbReference type="ARBA" id="ARBA00022840"/>
    </source>
</evidence>
<dbReference type="PROSITE" id="PS50045">
    <property type="entry name" value="SIGMA54_INTERACT_4"/>
    <property type="match status" value="1"/>
</dbReference>
<evidence type="ECO:0000259" key="6">
    <source>
        <dbReference type="PROSITE" id="PS50045"/>
    </source>
</evidence>
<dbReference type="SUPFAM" id="SSF52540">
    <property type="entry name" value="P-loop containing nucleoside triphosphate hydrolases"/>
    <property type="match status" value="1"/>
</dbReference>
<dbReference type="InterPro" id="IPR058031">
    <property type="entry name" value="AAA_lid_NorR"/>
</dbReference>
<dbReference type="CDD" id="cd00009">
    <property type="entry name" value="AAA"/>
    <property type="match status" value="1"/>
</dbReference>
<dbReference type="PROSITE" id="PS00688">
    <property type="entry name" value="SIGMA54_INTERACT_3"/>
    <property type="match status" value="1"/>
</dbReference>
<keyword evidence="4" id="KW-0238">DNA-binding</keyword>
<dbReference type="RefSeq" id="WP_338450031.1">
    <property type="nucleotide sequence ID" value="NZ_CP137640.1"/>
</dbReference>
<proteinExistence type="predicted"/>
<dbReference type="Gene3D" id="1.10.10.60">
    <property type="entry name" value="Homeodomain-like"/>
    <property type="match status" value="1"/>
</dbReference>
<dbReference type="SMART" id="SM00382">
    <property type="entry name" value="AAA"/>
    <property type="match status" value="1"/>
</dbReference>
<keyword evidence="3" id="KW-0805">Transcription regulation</keyword>
<sequence length="691" mass="79301">MIIWKDLLKPISVFVGVDSTIRDLVQQFSVHHGEIAFVTDQELIVGYYTKELLLQQLAQSLNMEQLITYRNDILKVPQSSPIEFYHNASLIIGVNEKEEIVGYTSIEEARHTINELRLKDINLLLHGAGVGIVRTNVDYQIEFMNETAENILGISCTFLMHRNYKILLTNDKDIEKVMEGESIFSVNSSINFKQISGNFYPLKENGQITGLVHVFFAKEVFEEAVRELDFVRNLNSDLKAVYASSQEQILVIDNRGTIIRVAGSFLQNLWKVDSAEEVIGKNIAEFITRKVFQPNVFELCQKQKKKVTAIQESDGGDRFWSVATPVYYEGKLEKVVVLSRDITPRSPSLKADSLDEADLSLHNRFEITDKDKRLIYRSKKMEQLVKEIRRVAQFQSTVLLKGESGVGKEVFAQQIHAASPRRKQPFVRINCGAIPDSLIESELFGYEQGSFTGADKKGKAGLFEAANNGTLFLDEIGELPLNMQVKLLRVLQEKEITRIGGVRPIPVNVRIITATNRDLREMVMQGTFREDLYYRLYVIPFRIPALRDRKEDILPLSIYFLEEFTEKYQIRKSFTPEAIEVLETYSWPGNVRELQNIVERLILLTEGEWIQREHVLNYLYGELEVKNRPLFVLELMPLKDAVEEVEAQLIEKGMREYPTADHLSKVLGVSPATLSRRIKKLKLERRVNPHV</sequence>